<feature type="compositionally biased region" description="Basic and acidic residues" evidence="1">
    <location>
        <begin position="513"/>
        <end position="526"/>
    </location>
</feature>
<dbReference type="InterPro" id="IPR027417">
    <property type="entry name" value="P-loop_NTPase"/>
</dbReference>
<feature type="domain" description="Polyphosphate kinase-2-related" evidence="2">
    <location>
        <begin position="11"/>
        <end position="233"/>
    </location>
</feature>
<dbReference type="Proteomes" id="UP000483379">
    <property type="component" value="Unassembled WGS sequence"/>
</dbReference>
<comment type="caution">
    <text evidence="3">The sequence shown here is derived from an EMBL/GenBank/DDBJ whole genome shotgun (WGS) entry which is preliminary data.</text>
</comment>
<dbReference type="GO" id="GO:0006797">
    <property type="term" value="P:polyphosphate metabolic process"/>
    <property type="evidence" value="ECO:0007669"/>
    <property type="project" value="InterPro"/>
</dbReference>
<name>A0A6M0JTG3_9GAMM</name>
<dbReference type="PANTHER" id="PTHR34383">
    <property type="entry name" value="POLYPHOSPHATE:AMP PHOSPHOTRANSFERASE-RELATED"/>
    <property type="match status" value="1"/>
</dbReference>
<reference evidence="3 4" key="1">
    <citation type="submission" date="2020-02" db="EMBL/GenBank/DDBJ databases">
        <title>Genome sequences of Thiorhodococcus mannitoliphagus and Thiorhodococcus minor, purple sulfur photosynthetic bacteria in the gammaproteobacterial family, Chromatiaceae.</title>
        <authorList>
            <person name="Aviles F.A."/>
            <person name="Meyer T.E."/>
            <person name="Kyndt J.A."/>
        </authorList>
    </citation>
    <scope>NUCLEOTIDE SEQUENCE [LARGE SCALE GENOMIC DNA]</scope>
    <source>
        <strain evidence="3 4">DSM 11518</strain>
    </source>
</reference>
<dbReference type="RefSeq" id="WP_164450810.1">
    <property type="nucleotide sequence ID" value="NZ_JAAIJQ010000004.1"/>
</dbReference>
<dbReference type="Gene3D" id="3.40.50.300">
    <property type="entry name" value="P-loop containing nucleotide triphosphate hydrolases"/>
    <property type="match status" value="2"/>
</dbReference>
<dbReference type="Pfam" id="PF03976">
    <property type="entry name" value="PPK2"/>
    <property type="match status" value="2"/>
</dbReference>
<dbReference type="InterPro" id="IPR022489">
    <property type="entry name" value="PolyP_AMP_Tfrase"/>
</dbReference>
<keyword evidence="3" id="KW-0808">Transferase</keyword>
<evidence type="ECO:0000256" key="1">
    <source>
        <dbReference type="SAM" id="MobiDB-lite"/>
    </source>
</evidence>
<dbReference type="SUPFAM" id="SSF52540">
    <property type="entry name" value="P-loop containing nucleoside triphosphate hydrolases"/>
    <property type="match status" value="2"/>
</dbReference>
<dbReference type="InterPro" id="IPR022488">
    <property type="entry name" value="PPK2-related"/>
</dbReference>
<evidence type="ECO:0000313" key="3">
    <source>
        <dbReference type="EMBL" id="NEV60772.1"/>
    </source>
</evidence>
<dbReference type="AlphaFoldDB" id="A0A6M0JTG3"/>
<gene>
    <name evidence="3" type="primary">pap</name>
    <name evidence="3" type="ORF">G3446_02480</name>
</gene>
<feature type="domain" description="Polyphosphate kinase-2-related" evidence="2">
    <location>
        <begin position="273"/>
        <end position="496"/>
    </location>
</feature>
<protein>
    <submittedName>
        <fullName evidence="3">Polyphosphate:AMP phosphotransferase</fullName>
    </submittedName>
</protein>
<organism evidence="3 4">
    <name type="scientific">Thiorhodococcus minor</name>
    <dbReference type="NCBI Taxonomy" id="57489"/>
    <lineage>
        <taxon>Bacteria</taxon>
        <taxon>Pseudomonadati</taxon>
        <taxon>Pseudomonadota</taxon>
        <taxon>Gammaproteobacteria</taxon>
        <taxon>Chromatiales</taxon>
        <taxon>Chromatiaceae</taxon>
        <taxon>Thiorhodococcus</taxon>
    </lineage>
</organism>
<sequence>MFEATKVGRSVSKKEFKEQQDELRTQLLAVQRDLRDTNIPVIVLVSGVEAAGKGEVVNRLNEWLDTRGVQTFAFWDESDEERERPRYWRFWRSMPERGEISILFGGWYQTPIEHRFRGHCSDSELDGELNRIVDFERMLIQDGALIVKFWFHMSEDDQRARLKELSRDDKSRWKMVPDKSKFSEHYAGFEQVAERVILHTDRGTSPWYLIEAGDRRYRDLTVGKTLLHAIRSRLSESSLDDQNNTLSSPELPSSADAQITLLDQLDLSLALPRDDYKSELKKLQTEINELAWTAYNKKRSTVLVFEGMDAGGKGGAIRRVTNAVDARLYRSIPVAAPTDEEKAHHYLWRFWRHIPRAGHITIYDRSWYGRVLVERVEGFASDAEWRRAYSEINRFEEQLVDSGIILLKFWIQISQDEQLQRFKDRENVPYKQYKITDEDWRNREKWPQYKEAVNEMVVRTSTQHSAWTLVEGNDKPYARIKVLSTICDTLTEALKQDAQPIAGYLPCGEKRVEEMEKKDEDASDKKKNGKSK</sequence>
<dbReference type="GO" id="GO:0043751">
    <property type="term" value="F:polyphosphate:AMP phosphotransferase activity"/>
    <property type="evidence" value="ECO:0007669"/>
    <property type="project" value="InterPro"/>
</dbReference>
<dbReference type="NCBIfam" id="TIGR03708">
    <property type="entry name" value="poly_P_AMP_trns"/>
    <property type="match status" value="1"/>
</dbReference>
<keyword evidence="4" id="KW-1185">Reference proteome</keyword>
<dbReference type="EMBL" id="JAAIJQ010000004">
    <property type="protein sequence ID" value="NEV60772.1"/>
    <property type="molecule type" value="Genomic_DNA"/>
</dbReference>
<evidence type="ECO:0000313" key="4">
    <source>
        <dbReference type="Proteomes" id="UP000483379"/>
    </source>
</evidence>
<feature type="region of interest" description="Disordered" evidence="1">
    <location>
        <begin position="513"/>
        <end position="532"/>
    </location>
</feature>
<dbReference type="PANTHER" id="PTHR34383:SF3">
    <property type="entry name" value="POLYPHOSPHATE:AMP PHOSPHOTRANSFERASE"/>
    <property type="match status" value="1"/>
</dbReference>
<proteinExistence type="predicted"/>
<evidence type="ECO:0000259" key="2">
    <source>
        <dbReference type="Pfam" id="PF03976"/>
    </source>
</evidence>
<accession>A0A6M0JTG3</accession>